<dbReference type="RefSeq" id="WP_267656540.1">
    <property type="nucleotide sequence ID" value="NZ_JAOVZR010000003.1"/>
</dbReference>
<feature type="chain" id="PRO_5046508260" evidence="1">
    <location>
        <begin position="21"/>
        <end position="99"/>
    </location>
</feature>
<keyword evidence="1" id="KW-0732">Signal</keyword>
<feature type="signal peptide" evidence="1">
    <location>
        <begin position="1"/>
        <end position="20"/>
    </location>
</feature>
<comment type="caution">
    <text evidence="2">The sequence shown here is derived from an EMBL/GenBank/DDBJ whole genome shotgun (WGS) entry which is preliminary data.</text>
</comment>
<evidence type="ECO:0000256" key="1">
    <source>
        <dbReference type="SAM" id="SignalP"/>
    </source>
</evidence>
<protein>
    <submittedName>
        <fullName evidence="2">Uncharacterized protein</fullName>
    </submittedName>
</protein>
<evidence type="ECO:0000313" key="3">
    <source>
        <dbReference type="Proteomes" id="UP001073227"/>
    </source>
</evidence>
<dbReference type="Proteomes" id="UP001073227">
    <property type="component" value="Unassembled WGS sequence"/>
</dbReference>
<sequence length="99" mass="10111">MNKIFIALGLTLATTTGAFAQSSALDAYQAPASHGSGNYVVGVSNDLVSYDRAGNDGSPNFAAPQGGIDYTSSSSIGSVSNDQIIYGRADNDGSPTFVR</sequence>
<name>A0ABT3ZGJ4_9HYPH</name>
<evidence type="ECO:0000313" key="2">
    <source>
        <dbReference type="EMBL" id="MCY0150803.1"/>
    </source>
</evidence>
<accession>A0ABT3ZGJ4</accession>
<proteinExistence type="predicted"/>
<keyword evidence="3" id="KW-1185">Reference proteome</keyword>
<gene>
    <name evidence="2" type="ORF">OEG84_24665</name>
</gene>
<reference evidence="2" key="1">
    <citation type="submission" date="2022-10" db="EMBL/GenBank/DDBJ databases">
        <title>Hoeflea sp. G2-23, isolated from marine algae.</title>
        <authorList>
            <person name="Kristyanto S."/>
            <person name="Kim J.M."/>
            <person name="Jeon C.O."/>
        </authorList>
    </citation>
    <scope>NUCLEOTIDE SEQUENCE</scope>
    <source>
        <strain evidence="2">G2-23</strain>
    </source>
</reference>
<organism evidence="2 3">
    <name type="scientific">Hoeflea algicola</name>
    <dbReference type="NCBI Taxonomy" id="2983763"/>
    <lineage>
        <taxon>Bacteria</taxon>
        <taxon>Pseudomonadati</taxon>
        <taxon>Pseudomonadota</taxon>
        <taxon>Alphaproteobacteria</taxon>
        <taxon>Hyphomicrobiales</taxon>
        <taxon>Rhizobiaceae</taxon>
        <taxon>Hoeflea</taxon>
    </lineage>
</organism>
<dbReference type="EMBL" id="JAOVZR010000003">
    <property type="protein sequence ID" value="MCY0150803.1"/>
    <property type="molecule type" value="Genomic_DNA"/>
</dbReference>